<accession>A0A6M1SMG5</accession>
<dbReference type="EMBL" id="JAALFG010000001">
    <property type="protein sequence ID" value="NGP16495.1"/>
    <property type="molecule type" value="Genomic_DNA"/>
</dbReference>
<dbReference type="InterPro" id="IPR011008">
    <property type="entry name" value="Dimeric_a/b-barrel"/>
</dbReference>
<gene>
    <name evidence="2" type="ORF">G5575_01275</name>
</gene>
<dbReference type="Proteomes" id="UP000474802">
    <property type="component" value="Unassembled WGS sequence"/>
</dbReference>
<dbReference type="Pfam" id="PF03992">
    <property type="entry name" value="ABM"/>
    <property type="match status" value="1"/>
</dbReference>
<protein>
    <recommendedName>
        <fullName evidence="1">ABM domain-containing protein</fullName>
    </recommendedName>
</protein>
<evidence type="ECO:0000313" key="2">
    <source>
        <dbReference type="EMBL" id="NGP16495.1"/>
    </source>
</evidence>
<dbReference type="RefSeq" id="WP_164532750.1">
    <property type="nucleotide sequence ID" value="NZ_JAALFG010000001.1"/>
</dbReference>
<feature type="domain" description="ABM" evidence="1">
    <location>
        <begin position="7"/>
        <end position="68"/>
    </location>
</feature>
<dbReference type="Gene3D" id="3.30.70.100">
    <property type="match status" value="1"/>
</dbReference>
<keyword evidence="3" id="KW-1185">Reference proteome</keyword>
<dbReference type="SUPFAM" id="SSF54909">
    <property type="entry name" value="Dimeric alpha+beta barrel"/>
    <property type="match status" value="1"/>
</dbReference>
<proteinExistence type="predicted"/>
<dbReference type="AlphaFoldDB" id="A0A6M1SMG5"/>
<sequence>MARVQSIARFKIHPGKTEEFKRLSANCMALAKANDTGTIRYDIFMNDDETEALVYEEFESSEAALIHFGNMGENAAAIFNIVDMEGETWGEPTGEHRKSLEEHGVKGLKPFMRFSE</sequence>
<name>A0A6M1SMG5_9HYPH</name>
<reference evidence="2 3" key="2">
    <citation type="submission" date="2020-03" db="EMBL/GenBank/DDBJ databases">
        <title>Devosia chinhatensis sp. nov., isolated from a hexachlorocyclohexane (HCH) dump site in India.</title>
        <authorList>
            <person name="Kumar M."/>
            <person name="Lal R."/>
        </authorList>
    </citation>
    <scope>NUCLEOTIDE SEQUENCE [LARGE SCALE GENOMIC DNA]</scope>
    <source>
        <strain evidence="2 3">H239</strain>
    </source>
</reference>
<reference evidence="2 3" key="1">
    <citation type="submission" date="2020-02" db="EMBL/GenBank/DDBJ databases">
        <authorList>
            <person name="Khan S.A."/>
            <person name="Jeon C.O."/>
            <person name="Chun B.H."/>
        </authorList>
    </citation>
    <scope>NUCLEOTIDE SEQUENCE [LARGE SCALE GENOMIC DNA]</scope>
    <source>
        <strain evidence="2 3">H239</strain>
    </source>
</reference>
<comment type="caution">
    <text evidence="2">The sequence shown here is derived from an EMBL/GenBank/DDBJ whole genome shotgun (WGS) entry which is preliminary data.</text>
</comment>
<evidence type="ECO:0000259" key="1">
    <source>
        <dbReference type="Pfam" id="PF03992"/>
    </source>
</evidence>
<organism evidence="2 3">
    <name type="scientific">Devosia aurantiaca</name>
    <dbReference type="NCBI Taxonomy" id="2714858"/>
    <lineage>
        <taxon>Bacteria</taxon>
        <taxon>Pseudomonadati</taxon>
        <taxon>Pseudomonadota</taxon>
        <taxon>Alphaproteobacteria</taxon>
        <taxon>Hyphomicrobiales</taxon>
        <taxon>Devosiaceae</taxon>
        <taxon>Devosia</taxon>
    </lineage>
</organism>
<dbReference type="InterPro" id="IPR007138">
    <property type="entry name" value="ABM_dom"/>
</dbReference>
<evidence type="ECO:0000313" key="3">
    <source>
        <dbReference type="Proteomes" id="UP000474802"/>
    </source>
</evidence>